<feature type="region of interest" description="Disordered" evidence="1">
    <location>
        <begin position="1"/>
        <end position="134"/>
    </location>
</feature>
<feature type="region of interest" description="Disordered" evidence="1">
    <location>
        <begin position="153"/>
        <end position="185"/>
    </location>
</feature>
<feature type="compositionally biased region" description="Polar residues" evidence="1">
    <location>
        <begin position="171"/>
        <end position="183"/>
    </location>
</feature>
<comment type="caution">
    <text evidence="2">The sequence shown here is derived from an EMBL/GenBank/DDBJ whole genome shotgun (WGS) entry which is preliminary data.</text>
</comment>
<accession>A0ABD3TFK9</accession>
<feature type="compositionally biased region" description="Basic and acidic residues" evidence="1">
    <location>
        <begin position="28"/>
        <end position="40"/>
    </location>
</feature>
<evidence type="ECO:0000313" key="3">
    <source>
        <dbReference type="Proteomes" id="UP001634394"/>
    </source>
</evidence>
<keyword evidence="3" id="KW-1185">Reference proteome</keyword>
<protein>
    <submittedName>
        <fullName evidence="2">Uncharacterized protein</fullName>
    </submittedName>
</protein>
<proteinExistence type="predicted"/>
<sequence>MERDCRKSPKDHWRSIQNGERLSQKSQRSLEIDPEWREAVAKVPKIPGDRSRMKRGCRKSPKDPWRSIQNGERLSQKSQRSLEIDPEWREAVAKVPKIPGDRSRMERGCRKSPKDPWRSIQNGERLSQKSQRSLEIDPEWRETVAKVPKIPGDRSRMERDCRKSPKDPWRSIQNGERLSQKSQRSLEIDPEWRETVAKIVIQPNDLQIVIQPNETILDQEVSGTLGQVSSIINSMRQSGLGCIFSVKRHQHAVRSQRNRGVRQTASAETDVNQLKEQLSIEQWIPDFKLEELCPLVYSITGIDRHSVMSARTRITLYTSADTFFENKTGFPASELETDVRQTGHLTRLGGERQFQQFLHTAFNSMFLQQRRGFKTERADRSTGIGKRYSKKISAKSIFDYIGLGKDKSSSGNNMDKFYKEYENNPEFREKLQLAFAEGYQANRPNVPPKPKWKEYLRLFFIMVLLVYVFRILTDSSTGIGRIGGVGILSEKFEINAEDIHVTFKDVKGVDEPKQELEEVVQYLRDPQKFK</sequence>
<evidence type="ECO:0000313" key="2">
    <source>
        <dbReference type="EMBL" id="KAL3835809.1"/>
    </source>
</evidence>
<dbReference type="PANTHER" id="PTHR23076:SF97">
    <property type="entry name" value="ATP-DEPENDENT ZINC METALLOPROTEASE YME1L1"/>
    <property type="match status" value="1"/>
</dbReference>
<feature type="non-terminal residue" evidence="2">
    <location>
        <position position="530"/>
    </location>
</feature>
<evidence type="ECO:0000256" key="1">
    <source>
        <dbReference type="SAM" id="MobiDB-lite"/>
    </source>
</evidence>
<organism evidence="2 3">
    <name type="scientific">Sinanodonta woodiana</name>
    <name type="common">Chinese pond mussel</name>
    <name type="synonym">Anodonta woodiana</name>
    <dbReference type="NCBI Taxonomy" id="1069815"/>
    <lineage>
        <taxon>Eukaryota</taxon>
        <taxon>Metazoa</taxon>
        <taxon>Spiralia</taxon>
        <taxon>Lophotrochozoa</taxon>
        <taxon>Mollusca</taxon>
        <taxon>Bivalvia</taxon>
        <taxon>Autobranchia</taxon>
        <taxon>Heteroconchia</taxon>
        <taxon>Palaeoheterodonta</taxon>
        <taxon>Unionida</taxon>
        <taxon>Unionoidea</taxon>
        <taxon>Unionidae</taxon>
        <taxon>Unioninae</taxon>
        <taxon>Sinanodonta</taxon>
    </lineage>
</organism>
<feature type="compositionally biased region" description="Basic and acidic residues" evidence="1">
    <location>
        <begin position="153"/>
        <end position="169"/>
    </location>
</feature>
<dbReference type="Proteomes" id="UP001634394">
    <property type="component" value="Unassembled WGS sequence"/>
</dbReference>
<dbReference type="PANTHER" id="PTHR23076">
    <property type="entry name" value="METALLOPROTEASE M41 FTSH"/>
    <property type="match status" value="1"/>
</dbReference>
<feature type="compositionally biased region" description="Basic and acidic residues" evidence="1">
    <location>
        <begin position="80"/>
        <end position="92"/>
    </location>
</feature>
<feature type="compositionally biased region" description="Basic and acidic residues" evidence="1">
    <location>
        <begin position="1"/>
        <end position="14"/>
    </location>
</feature>
<dbReference type="AlphaFoldDB" id="A0ABD3TFK9"/>
<feature type="compositionally biased region" description="Polar residues" evidence="1">
    <location>
        <begin position="67"/>
        <end position="79"/>
    </location>
</feature>
<gene>
    <name evidence="2" type="ORF">ACJMK2_021283</name>
</gene>
<feature type="compositionally biased region" description="Polar residues" evidence="1">
    <location>
        <begin position="119"/>
        <end position="131"/>
    </location>
</feature>
<name>A0ABD3TFK9_SINWO</name>
<reference evidence="2 3" key="1">
    <citation type="submission" date="2024-11" db="EMBL/GenBank/DDBJ databases">
        <title>Chromosome-level genome assembly of the freshwater bivalve Anodonta woodiana.</title>
        <authorList>
            <person name="Chen X."/>
        </authorList>
    </citation>
    <scope>NUCLEOTIDE SEQUENCE [LARGE SCALE GENOMIC DNA]</scope>
    <source>
        <strain evidence="2">MN2024</strain>
        <tissue evidence="2">Gills</tissue>
    </source>
</reference>
<feature type="compositionally biased region" description="Basic and acidic residues" evidence="1">
    <location>
        <begin position="99"/>
        <end position="117"/>
    </location>
</feature>
<dbReference type="EMBL" id="JBJQND010000018">
    <property type="protein sequence ID" value="KAL3835809.1"/>
    <property type="molecule type" value="Genomic_DNA"/>
</dbReference>
<feature type="compositionally biased region" description="Polar residues" evidence="1">
    <location>
        <begin position="15"/>
        <end position="27"/>
    </location>
</feature>